<reference evidence="2" key="1">
    <citation type="submission" date="2014-09" db="EMBL/GenBank/DDBJ databases">
        <authorList>
            <person name="Magalhaes I.L.F."/>
            <person name="Oliveira U."/>
            <person name="Santos F.R."/>
            <person name="Vidigal T.H.D.A."/>
            <person name="Brescovit A.D."/>
            <person name="Santos A.J."/>
        </authorList>
    </citation>
    <scope>NUCLEOTIDE SEQUENCE</scope>
    <source>
        <tissue evidence="2">Shoot tissue taken approximately 20 cm above the soil surface</tissue>
    </source>
</reference>
<protein>
    <submittedName>
        <fullName evidence="2">Uncharacterized protein</fullName>
    </submittedName>
</protein>
<name>A0A0A9G3E6_ARUDO</name>
<accession>A0A0A9G3E6</accession>
<dbReference type="EMBL" id="GBRH01179887">
    <property type="protein sequence ID" value="JAE18009.1"/>
    <property type="molecule type" value="Transcribed_RNA"/>
</dbReference>
<proteinExistence type="predicted"/>
<feature type="region of interest" description="Disordered" evidence="1">
    <location>
        <begin position="1"/>
        <end position="68"/>
    </location>
</feature>
<sequence>MMYPPGTVYAHPSTPPGMHPFSYPMPTNGNAETPGPAPNVPEMNGKSEPGRASGPSANGITSHSETEVRVTVKEVMPIPKMIHNQRKMTERKMAVLRMAYLIQHHREC</sequence>
<evidence type="ECO:0000256" key="1">
    <source>
        <dbReference type="SAM" id="MobiDB-lite"/>
    </source>
</evidence>
<evidence type="ECO:0000313" key="2">
    <source>
        <dbReference type="EMBL" id="JAE18009.1"/>
    </source>
</evidence>
<dbReference type="AlphaFoldDB" id="A0A0A9G3E6"/>
<organism evidence="2">
    <name type="scientific">Arundo donax</name>
    <name type="common">Giant reed</name>
    <name type="synonym">Donax arundinaceus</name>
    <dbReference type="NCBI Taxonomy" id="35708"/>
    <lineage>
        <taxon>Eukaryota</taxon>
        <taxon>Viridiplantae</taxon>
        <taxon>Streptophyta</taxon>
        <taxon>Embryophyta</taxon>
        <taxon>Tracheophyta</taxon>
        <taxon>Spermatophyta</taxon>
        <taxon>Magnoliopsida</taxon>
        <taxon>Liliopsida</taxon>
        <taxon>Poales</taxon>
        <taxon>Poaceae</taxon>
        <taxon>PACMAD clade</taxon>
        <taxon>Arundinoideae</taxon>
        <taxon>Arundineae</taxon>
        <taxon>Arundo</taxon>
    </lineage>
</organism>
<reference evidence="2" key="2">
    <citation type="journal article" date="2015" name="Data Brief">
        <title>Shoot transcriptome of the giant reed, Arundo donax.</title>
        <authorList>
            <person name="Barrero R.A."/>
            <person name="Guerrero F.D."/>
            <person name="Moolhuijzen P."/>
            <person name="Goolsby J.A."/>
            <person name="Tidwell J."/>
            <person name="Bellgard S.E."/>
            <person name="Bellgard M.I."/>
        </authorList>
    </citation>
    <scope>NUCLEOTIDE SEQUENCE</scope>
    <source>
        <tissue evidence="2">Shoot tissue taken approximately 20 cm above the soil surface</tissue>
    </source>
</reference>